<evidence type="ECO:0008006" key="2">
    <source>
        <dbReference type="Google" id="ProtNLM"/>
    </source>
</evidence>
<sequence length="268" mass="31111">MFKALDGFKSWYRSFLSEWPALDDYQRLLLQQNRPVMTRNGLPLCIVPQAEKPGRFEQHYAPRIYMSGEIQTRTENWHDFFQLLTWIMFPRTKAMINETHIPLAQARTESGTDPGRRSPLENLLSLFDEGGAVVISSDEKLLQMVRDFQWKPLFWQQREELQDKLKCVVFGHAMYEKGLEPYVGMTANAILLHCDETFFQLSNEQQLAWVDEALLIALADREQFSVPKDLSPFPVLGMPGWDENNGNEAYYDNHRYFRPGRGGAKAVT</sequence>
<dbReference type="InterPro" id="IPR021390">
    <property type="entry name" value="DUF3025"/>
</dbReference>
<protein>
    <recommendedName>
        <fullName evidence="2">Transmembrane protein</fullName>
    </recommendedName>
</protein>
<proteinExistence type="predicted"/>
<dbReference type="EMBL" id="UOFQ01000126">
    <property type="protein sequence ID" value="VAW89227.1"/>
    <property type="molecule type" value="Genomic_DNA"/>
</dbReference>
<accession>A0A3B0ZPF9</accession>
<organism evidence="1">
    <name type="scientific">hydrothermal vent metagenome</name>
    <dbReference type="NCBI Taxonomy" id="652676"/>
    <lineage>
        <taxon>unclassified sequences</taxon>
        <taxon>metagenomes</taxon>
        <taxon>ecological metagenomes</taxon>
    </lineage>
</organism>
<gene>
    <name evidence="1" type="ORF">MNBD_GAMMA17-477</name>
</gene>
<dbReference type="AlphaFoldDB" id="A0A3B0ZPF9"/>
<evidence type="ECO:0000313" key="1">
    <source>
        <dbReference type="EMBL" id="VAW89227.1"/>
    </source>
</evidence>
<dbReference type="Pfam" id="PF11227">
    <property type="entry name" value="DUF3025"/>
    <property type="match status" value="1"/>
</dbReference>
<reference evidence="1" key="1">
    <citation type="submission" date="2018-06" db="EMBL/GenBank/DDBJ databases">
        <authorList>
            <person name="Zhirakovskaya E."/>
        </authorList>
    </citation>
    <scope>NUCLEOTIDE SEQUENCE</scope>
</reference>
<name>A0A3B0ZPF9_9ZZZZ</name>